<dbReference type="Pfam" id="PF00534">
    <property type="entry name" value="Glycos_transf_1"/>
    <property type="match status" value="1"/>
</dbReference>
<dbReference type="AlphaFoldDB" id="A0A0P0ESS9"/>
<dbReference type="EMBL" id="QSJP01000004">
    <property type="protein sequence ID" value="RHD89644.1"/>
    <property type="molecule type" value="Genomic_DNA"/>
</dbReference>
<feature type="domain" description="Glycosyl transferase family 1" evidence="1">
    <location>
        <begin position="208"/>
        <end position="358"/>
    </location>
</feature>
<dbReference type="Proteomes" id="UP001217776">
    <property type="component" value="Unassembled WGS sequence"/>
</dbReference>
<evidence type="ECO:0000313" key="5">
    <source>
        <dbReference type="EMBL" id="UYU65376.1"/>
    </source>
</evidence>
<protein>
    <submittedName>
        <fullName evidence="2">Glycosyltransferase family 4 protein</fullName>
    </submittedName>
</protein>
<dbReference type="EMBL" id="CP083680">
    <property type="protein sequence ID" value="UYU65376.1"/>
    <property type="molecule type" value="Genomic_DNA"/>
</dbReference>
<dbReference type="CDD" id="cd03820">
    <property type="entry name" value="GT4_AmsD-like"/>
    <property type="match status" value="1"/>
</dbReference>
<reference evidence="4 7" key="1">
    <citation type="submission" date="2018-08" db="EMBL/GenBank/DDBJ databases">
        <title>A genome reference for cultivated species of the human gut microbiota.</title>
        <authorList>
            <person name="Zou Y."/>
            <person name="Xue W."/>
            <person name="Luo G."/>
        </authorList>
    </citation>
    <scope>NUCLEOTIDE SEQUENCE [LARGE SCALE GENOMIC DNA]</scope>
    <source>
        <strain evidence="4 7">AM30-26</strain>
    </source>
</reference>
<dbReference type="RefSeq" id="WP_008765894.1">
    <property type="nucleotide sequence ID" value="NZ_BAABXH010000002.1"/>
</dbReference>
<dbReference type="Proteomes" id="UP001156218">
    <property type="component" value="Chromosome"/>
</dbReference>
<dbReference type="Gene3D" id="3.40.50.2000">
    <property type="entry name" value="Glycogen Phosphorylase B"/>
    <property type="match status" value="2"/>
</dbReference>
<evidence type="ECO:0000313" key="7">
    <source>
        <dbReference type="Proteomes" id="UP000284785"/>
    </source>
</evidence>
<organism evidence="2 8">
    <name type="scientific">Bacteroides thetaiotaomicron</name>
    <dbReference type="NCBI Taxonomy" id="818"/>
    <lineage>
        <taxon>Bacteria</taxon>
        <taxon>Pseudomonadati</taxon>
        <taxon>Bacteroidota</taxon>
        <taxon>Bacteroidia</taxon>
        <taxon>Bacteroidales</taxon>
        <taxon>Bacteroidaceae</taxon>
        <taxon>Bacteroides</taxon>
    </lineage>
</organism>
<evidence type="ECO:0000313" key="9">
    <source>
        <dbReference type="Proteomes" id="UP001156218"/>
    </source>
</evidence>
<dbReference type="EMBL" id="CP083685">
    <property type="protein sequence ID" value="UYU93212.1"/>
    <property type="molecule type" value="Genomic_DNA"/>
</dbReference>
<reference evidence="2 8" key="2">
    <citation type="journal article" date="2019" name="Nat. Med.">
        <title>A library of human gut bacterial isolates paired with longitudinal multiomics data enables mechanistic microbiome research.</title>
        <authorList>
            <person name="Poyet M."/>
            <person name="Groussin M."/>
            <person name="Gibbons S.M."/>
            <person name="Avila-Pacheco J."/>
            <person name="Jiang X."/>
            <person name="Kearney S.M."/>
            <person name="Perrotta A.R."/>
            <person name="Berdy B."/>
            <person name="Zhao S."/>
            <person name="Lieberman T.D."/>
            <person name="Swanson P.K."/>
            <person name="Smith M."/>
            <person name="Roesemann S."/>
            <person name="Alexander J.E."/>
            <person name="Rich S.A."/>
            <person name="Livny J."/>
            <person name="Vlamakis H."/>
            <person name="Clish C."/>
            <person name="Bullock K."/>
            <person name="Deik A."/>
            <person name="Scott J."/>
            <person name="Pierce K.A."/>
            <person name="Xavier R.J."/>
            <person name="Alm E.J."/>
        </authorList>
    </citation>
    <scope>NUCLEOTIDE SEQUENCE [LARGE SCALE GENOMIC DNA]</scope>
    <source>
        <strain evidence="2 8">BIOML-A165</strain>
    </source>
</reference>
<dbReference type="EMBL" id="JAQNVG010000001">
    <property type="protein sequence ID" value="MDC2234265.1"/>
    <property type="molecule type" value="Genomic_DNA"/>
</dbReference>
<evidence type="ECO:0000313" key="8">
    <source>
        <dbReference type="Proteomes" id="UP000460317"/>
    </source>
</evidence>
<sequence length="384" mass="43941">MKIAYYLPSLQAPGGIERIVTFKANYFAEHFEGYDITIITSEQMGKAPHFPLSPKVKHIDLGVSFDLPYSQSIVSKVLKYPFRYYRFKQRLSNLLNELKPDITISTMRRELNFITKLKDGSLKIGEFHVSRYAYGAEALKRKSPIVNMIKKRWANRFVKNLSKLSRVIILTSEGAKDWPELTNISIIPNPISTPVEGKQTDILSHNAIAVGRYAPQKGFDMLIPAWSIVAQRHPDWKLHIYGEGDLKEKFTKLIDELQLNNNCLLHHTVSNIAEKYCMSSIFVLSSRYEGFGLVLAEAMSCGIPCVSFDCPHGPSDIIKDHEDGLLVEKENIKELADKICYLIENENVRIKMGHKARENVKRFLPENVMPQWKNLFESLTYSSK</sequence>
<keyword evidence="2" id="KW-0808">Transferase</keyword>
<reference evidence="5 9" key="3">
    <citation type="submission" date="2021-06" db="EMBL/GenBank/DDBJ databases">
        <title>Interrogation of the integrated mobile genetic elements in gut-associated Bacteroides with a consensus prediction approach.</title>
        <authorList>
            <person name="Campbell D.E."/>
            <person name="Leigh J.R."/>
            <person name="Kim T."/>
            <person name="England W."/>
            <person name="Whitaker R.J."/>
            <person name="Degnan P.H."/>
        </authorList>
    </citation>
    <scope>NUCLEOTIDE SEQUENCE [LARGE SCALE GENOMIC DNA]</scope>
    <source>
        <strain evidence="6">VPI-3443</strain>
        <strain evidence="5 9">WAL8669</strain>
    </source>
</reference>
<dbReference type="EMBL" id="WCSB01000008">
    <property type="protein sequence ID" value="KAB4452598.1"/>
    <property type="molecule type" value="Genomic_DNA"/>
</dbReference>
<evidence type="ECO:0000313" key="6">
    <source>
        <dbReference type="EMBL" id="UYU93212.1"/>
    </source>
</evidence>
<dbReference type="Proteomes" id="UP000284785">
    <property type="component" value="Unassembled WGS sequence"/>
</dbReference>
<evidence type="ECO:0000313" key="4">
    <source>
        <dbReference type="EMBL" id="RHD89644.1"/>
    </source>
</evidence>
<name>A0A0P0ESS9_BACT4</name>
<dbReference type="Proteomes" id="UP001162960">
    <property type="component" value="Chromosome"/>
</dbReference>
<evidence type="ECO:0000259" key="1">
    <source>
        <dbReference type="Pfam" id="PF00534"/>
    </source>
</evidence>
<reference evidence="3" key="4">
    <citation type="submission" date="2022-10" db="EMBL/GenBank/DDBJ databases">
        <title>Human gut microbiome strain richness.</title>
        <authorList>
            <person name="Chen-Liaw A."/>
        </authorList>
    </citation>
    <scope>NUCLEOTIDE SEQUENCE</scope>
    <source>
        <strain evidence="3">1001283st1_A3_1001283B150304_161114</strain>
    </source>
</reference>
<gene>
    <name evidence="4" type="ORF">DW780_06080</name>
    <name evidence="2" type="ORF">GAN93_10845</name>
    <name evidence="5" type="ORF">KQP68_17600</name>
    <name evidence="6" type="ORF">KQP74_11360</name>
    <name evidence="3" type="ORF">PO127_00705</name>
</gene>
<dbReference type="PANTHER" id="PTHR12526:SF630">
    <property type="entry name" value="GLYCOSYLTRANSFERASE"/>
    <property type="match status" value="1"/>
</dbReference>
<dbReference type="PANTHER" id="PTHR12526">
    <property type="entry name" value="GLYCOSYLTRANSFERASE"/>
    <property type="match status" value="1"/>
</dbReference>
<proteinExistence type="predicted"/>
<evidence type="ECO:0000313" key="3">
    <source>
        <dbReference type="EMBL" id="MDC2234265.1"/>
    </source>
</evidence>
<accession>C6IFF2</accession>
<evidence type="ECO:0000313" key="2">
    <source>
        <dbReference type="EMBL" id="KAB4452598.1"/>
    </source>
</evidence>
<dbReference type="SUPFAM" id="SSF53756">
    <property type="entry name" value="UDP-Glycosyltransferase/glycogen phosphorylase"/>
    <property type="match status" value="1"/>
</dbReference>
<accession>A0A0P0ESS9</accession>
<dbReference type="Proteomes" id="UP000460317">
    <property type="component" value="Unassembled WGS sequence"/>
</dbReference>
<dbReference type="InterPro" id="IPR001296">
    <property type="entry name" value="Glyco_trans_1"/>
</dbReference>
<dbReference type="KEGG" id="btho:Btheta7330_02753"/>
<dbReference type="GO" id="GO:0016757">
    <property type="term" value="F:glycosyltransferase activity"/>
    <property type="evidence" value="ECO:0007669"/>
    <property type="project" value="InterPro"/>
</dbReference>